<evidence type="ECO:0000313" key="1">
    <source>
        <dbReference type="EMBL" id="CAD8878418.1"/>
    </source>
</evidence>
<gene>
    <name evidence="1" type="ORF">CHYS00102_LOCUS5602</name>
</gene>
<proteinExistence type="predicted"/>
<dbReference type="AlphaFoldDB" id="A0A7S1B8I0"/>
<accession>A0A7S1B8I0</accession>
<name>A0A7S1B8I0_9STRA</name>
<dbReference type="EMBL" id="HBFR01007751">
    <property type="protein sequence ID" value="CAD8878418.1"/>
    <property type="molecule type" value="Transcribed_RNA"/>
</dbReference>
<sequence length="197" mass="21066">MERSDAPATVAALPADTLAPTIVPLPRKSGSTIIFRGASFDDYWVTVGMEEPALDPILTLELCRDYTFVVNAPGHPFVIKTRPGLGLDNVLDVDGGDYIVGDTFPTEGMEQGSFTFRVEEDAPLTSLFYQCTLHAGMGSKIDFVDDVACVSATGEESNGSEEIQDQQVPSPQSSTAVTSEKFYGLLVAVLVAIAILQ</sequence>
<protein>
    <submittedName>
        <fullName evidence="1">Uncharacterized protein</fullName>
    </submittedName>
</protein>
<organism evidence="1">
    <name type="scientific">Corethron hystrix</name>
    <dbReference type="NCBI Taxonomy" id="216773"/>
    <lineage>
        <taxon>Eukaryota</taxon>
        <taxon>Sar</taxon>
        <taxon>Stramenopiles</taxon>
        <taxon>Ochrophyta</taxon>
        <taxon>Bacillariophyta</taxon>
        <taxon>Coscinodiscophyceae</taxon>
        <taxon>Corethrophycidae</taxon>
        <taxon>Corethrales</taxon>
        <taxon>Corethraceae</taxon>
        <taxon>Corethron</taxon>
    </lineage>
</organism>
<reference evidence="1" key="1">
    <citation type="submission" date="2021-01" db="EMBL/GenBank/DDBJ databases">
        <authorList>
            <person name="Corre E."/>
            <person name="Pelletier E."/>
            <person name="Niang G."/>
            <person name="Scheremetjew M."/>
            <person name="Finn R."/>
            <person name="Kale V."/>
            <person name="Holt S."/>
            <person name="Cochrane G."/>
            <person name="Meng A."/>
            <person name="Brown T."/>
            <person name="Cohen L."/>
        </authorList>
    </citation>
    <scope>NUCLEOTIDE SEQUENCE</scope>
    <source>
        <strain evidence="1">308</strain>
    </source>
</reference>